<evidence type="ECO:0000313" key="2">
    <source>
        <dbReference type="EMBL" id="ETO08264.1"/>
    </source>
</evidence>
<sequence>MKILVNILIQLCVIRLKDENADIESLLLSLALSSIAKYGYQSVIDEALNRLRAFMDLRMFVVYVCVKLATNRNKSNIQLSLCCRNEFHDLKIYYLTVQNSTVKQWQLRSLSVVKNPEFVQSLLEWLKEYDEVRIQDNVFPFRVVANSQIGRETSWDYLQKTFVQWYKIFEDGFLVQHLAKIHSDFVSFQKAAEEIWTIEKYVNAQIKFVVLKNKSIF</sequence>
<comment type="caution">
    <text evidence="2">The sequence shown here is derived from an EMBL/GenBank/DDBJ whole genome shotgun (WGS) entry which is preliminary data.</text>
</comment>
<evidence type="ECO:0000259" key="1">
    <source>
        <dbReference type="Pfam" id="PF11838"/>
    </source>
</evidence>
<gene>
    <name evidence="2" type="ORF">RFI_29124</name>
</gene>
<dbReference type="Pfam" id="PF11838">
    <property type="entry name" value="ERAP1_C"/>
    <property type="match status" value="1"/>
</dbReference>
<dbReference type="Gene3D" id="1.25.50.20">
    <property type="match status" value="1"/>
</dbReference>
<dbReference type="AlphaFoldDB" id="X6M2V3"/>
<keyword evidence="3" id="KW-1185">Reference proteome</keyword>
<dbReference type="OrthoDB" id="7332350at2759"/>
<evidence type="ECO:0000313" key="3">
    <source>
        <dbReference type="Proteomes" id="UP000023152"/>
    </source>
</evidence>
<dbReference type="InterPro" id="IPR024571">
    <property type="entry name" value="ERAP1-like_C_dom"/>
</dbReference>
<reference evidence="2 3" key="1">
    <citation type="journal article" date="2013" name="Curr. Biol.">
        <title>The Genome of the Foraminiferan Reticulomyxa filosa.</title>
        <authorList>
            <person name="Glockner G."/>
            <person name="Hulsmann N."/>
            <person name="Schleicher M."/>
            <person name="Noegel A.A."/>
            <person name="Eichinger L."/>
            <person name="Gallinger C."/>
            <person name="Pawlowski J."/>
            <person name="Sierra R."/>
            <person name="Euteneuer U."/>
            <person name="Pillet L."/>
            <person name="Moustafa A."/>
            <person name="Platzer M."/>
            <person name="Groth M."/>
            <person name="Szafranski K."/>
            <person name="Schliwa M."/>
        </authorList>
    </citation>
    <scope>NUCLEOTIDE SEQUENCE [LARGE SCALE GENOMIC DNA]</scope>
</reference>
<accession>X6M2V3</accession>
<dbReference type="Proteomes" id="UP000023152">
    <property type="component" value="Unassembled WGS sequence"/>
</dbReference>
<feature type="domain" description="ERAP1-like C-terminal" evidence="1">
    <location>
        <begin position="20"/>
        <end position="187"/>
    </location>
</feature>
<name>X6M2V3_RETFI</name>
<organism evidence="2 3">
    <name type="scientific">Reticulomyxa filosa</name>
    <dbReference type="NCBI Taxonomy" id="46433"/>
    <lineage>
        <taxon>Eukaryota</taxon>
        <taxon>Sar</taxon>
        <taxon>Rhizaria</taxon>
        <taxon>Retaria</taxon>
        <taxon>Foraminifera</taxon>
        <taxon>Monothalamids</taxon>
        <taxon>Reticulomyxidae</taxon>
        <taxon>Reticulomyxa</taxon>
    </lineage>
</organism>
<protein>
    <recommendedName>
        <fullName evidence="1">ERAP1-like C-terminal domain-containing protein</fullName>
    </recommendedName>
</protein>
<dbReference type="EMBL" id="ASPP01025211">
    <property type="protein sequence ID" value="ETO08264.1"/>
    <property type="molecule type" value="Genomic_DNA"/>
</dbReference>
<proteinExistence type="predicted"/>